<reference evidence="3 4" key="1">
    <citation type="journal article" date="2015" name="Genome Biol. Evol.">
        <title>The genome of winter moth (Operophtera brumata) provides a genomic perspective on sexual dimorphism and phenology.</title>
        <authorList>
            <person name="Derks M.F."/>
            <person name="Smit S."/>
            <person name="Salis L."/>
            <person name="Schijlen E."/>
            <person name="Bossers A."/>
            <person name="Mateman C."/>
            <person name="Pijl A.S."/>
            <person name="de Ridder D."/>
            <person name="Groenen M.A."/>
            <person name="Visser M.E."/>
            <person name="Megens H.J."/>
        </authorList>
    </citation>
    <scope>NUCLEOTIDE SEQUENCE [LARGE SCALE GENOMIC DNA]</scope>
    <source>
        <strain evidence="3">WM2013NL</strain>
        <tissue evidence="3">Head and thorax</tissue>
    </source>
</reference>
<dbReference type="PROSITE" id="PS51678">
    <property type="entry name" value="SAM_MT_PRMT"/>
    <property type="match status" value="1"/>
</dbReference>
<keyword evidence="1 2" id="KW-0949">S-adenosyl-L-methionine</keyword>
<organism evidence="3 4">
    <name type="scientific">Operophtera brumata</name>
    <name type="common">Winter moth</name>
    <name type="synonym">Phalaena brumata</name>
    <dbReference type="NCBI Taxonomy" id="104452"/>
    <lineage>
        <taxon>Eukaryota</taxon>
        <taxon>Metazoa</taxon>
        <taxon>Ecdysozoa</taxon>
        <taxon>Arthropoda</taxon>
        <taxon>Hexapoda</taxon>
        <taxon>Insecta</taxon>
        <taxon>Pterygota</taxon>
        <taxon>Neoptera</taxon>
        <taxon>Endopterygota</taxon>
        <taxon>Lepidoptera</taxon>
        <taxon>Glossata</taxon>
        <taxon>Ditrysia</taxon>
        <taxon>Geometroidea</taxon>
        <taxon>Geometridae</taxon>
        <taxon>Larentiinae</taxon>
        <taxon>Operophtera</taxon>
    </lineage>
</organism>
<comment type="caution">
    <text evidence="3">The sequence shown here is derived from an EMBL/GenBank/DDBJ whole genome shotgun (WGS) entry which is preliminary data.</text>
</comment>
<dbReference type="EMBL" id="JTDY01001598">
    <property type="protein sequence ID" value="KOB73416.1"/>
    <property type="molecule type" value="Genomic_DNA"/>
</dbReference>
<evidence type="ECO:0000256" key="1">
    <source>
        <dbReference type="ARBA" id="ARBA00022691"/>
    </source>
</evidence>
<dbReference type="Gene3D" id="3.40.50.150">
    <property type="entry name" value="Vaccinia Virus protein VP39"/>
    <property type="match status" value="1"/>
</dbReference>
<name>A0A0L7LDY2_OPEBR</name>
<dbReference type="GO" id="GO:0042054">
    <property type="term" value="F:histone methyltransferase activity"/>
    <property type="evidence" value="ECO:0007669"/>
    <property type="project" value="TreeGrafter"/>
</dbReference>
<dbReference type="Gene3D" id="1.25.40.10">
    <property type="entry name" value="Tetratricopeptide repeat domain"/>
    <property type="match status" value="1"/>
</dbReference>
<dbReference type="InterPro" id="IPR029063">
    <property type="entry name" value="SAM-dependent_MTases_sf"/>
</dbReference>
<dbReference type="STRING" id="104452.A0A0L7LDY2"/>
<dbReference type="Gene3D" id="2.70.160.11">
    <property type="entry name" value="Hnrnp arginine n-methyltransferase1"/>
    <property type="match status" value="1"/>
</dbReference>
<protein>
    <submittedName>
        <fullName evidence="3">Arginine N-methyltransferase</fullName>
    </submittedName>
</protein>
<accession>A0A0L7LDY2</accession>
<dbReference type="SUPFAM" id="SSF53335">
    <property type="entry name" value="S-adenosyl-L-methionine-dependent methyltransferases"/>
    <property type="match status" value="1"/>
</dbReference>
<dbReference type="GO" id="GO:0005634">
    <property type="term" value="C:nucleus"/>
    <property type="evidence" value="ECO:0007669"/>
    <property type="project" value="TreeGrafter"/>
</dbReference>
<proteinExistence type="predicted"/>
<dbReference type="PANTHER" id="PTHR11006:SF60">
    <property type="entry name" value="PROTEIN ARGININE N-METHYLTRANSFERASE 9"/>
    <property type="match status" value="1"/>
</dbReference>
<keyword evidence="2 3" id="KW-0808">Transferase</keyword>
<evidence type="ECO:0000313" key="4">
    <source>
        <dbReference type="Proteomes" id="UP000037510"/>
    </source>
</evidence>
<gene>
    <name evidence="3" type="ORF">OBRU01_10815</name>
</gene>
<evidence type="ECO:0000313" key="3">
    <source>
        <dbReference type="EMBL" id="KOB73416.1"/>
    </source>
</evidence>
<dbReference type="PANTHER" id="PTHR11006">
    <property type="entry name" value="PROTEIN ARGININE N-METHYLTRANSFERASE"/>
    <property type="match status" value="1"/>
</dbReference>
<dbReference type="Pfam" id="PF06325">
    <property type="entry name" value="PrmA"/>
    <property type="match status" value="1"/>
</dbReference>
<dbReference type="InterPro" id="IPR011990">
    <property type="entry name" value="TPR-like_helical_dom_sf"/>
</dbReference>
<keyword evidence="2 3" id="KW-0489">Methyltransferase</keyword>
<evidence type="ECO:0000256" key="2">
    <source>
        <dbReference type="PROSITE-ProRule" id="PRU01015"/>
    </source>
</evidence>
<dbReference type="CDD" id="cd02440">
    <property type="entry name" value="AdoMet_MTases"/>
    <property type="match status" value="1"/>
</dbReference>
<dbReference type="SUPFAM" id="SSF48452">
    <property type="entry name" value="TPR-like"/>
    <property type="match status" value="1"/>
</dbReference>
<sequence length="731" mass="83604">MDPLSADFIKLARALKGAELYSKAYEVFIVTVTRNPELADSHCVEICNLLEILNHGLAERGRMEDIFNNFEKAMRIYPHSHNLLNDIGKYLFKYGFYKEAWAHFERVLHLNLHQVMAEKNLNSVKNLLVERWHFRMLNDNLRNEAYRQAIKENVCPRGDKVIDVGTGTGLLAIYACEAGAKDIVACDGSETMTEIAQSILLENKLTNDIRIINKMSTSMDSQDLIGKATLLLMEMFDAGLFGEHVLQMLQHAWPALLSEQARVIPNSAEFFITGAQCNHLNTKYQLSTEAKKFLNLGKKKIHVLAPDETYDCEDVHLQKDIKYLTEPQSVVRVNFNDLKDIEIHLNRTEPYEVELKATEDGIINTFIGWFNLYLSDTITITTDPRSDTRANAWQQAVFFDEVPRTVMERDTFKLEFLMNGGHFKLKPSSNAKITRVSPEMIRFLNDEDYIRMITSVIPMACVYLGKIVDMSQISVADLCPFPVFGMLLMKRGASSLLCCAKNEHDKKFILQVFKKNSIPLTNVTILLGNDWTVKLLRDDKYHAVFAHYLELGGDIDTRLKDIATKLKEHHLHIGGLFMPANLWIVGQLVSSHWLDINNILYDVNVSKFSMAEIVNKYSVNMNYFVDFSTLKYVPLTNPVKICQYPEGSSIQENTTPVTKDGHANAILCSYEIELMQNLKITNTSRPNSFMDGMLFMTRSRQSLLTGDIIRLLQYRDEEGAIKLIFRKIDEE</sequence>
<dbReference type="GO" id="GO:0016274">
    <property type="term" value="F:protein-arginine N-methyltransferase activity"/>
    <property type="evidence" value="ECO:0007669"/>
    <property type="project" value="InterPro"/>
</dbReference>
<dbReference type="InterPro" id="IPR025799">
    <property type="entry name" value="Arg_MeTrfase"/>
</dbReference>
<dbReference type="GO" id="GO:0032259">
    <property type="term" value="P:methylation"/>
    <property type="evidence" value="ECO:0007669"/>
    <property type="project" value="UniProtKB-KW"/>
</dbReference>
<dbReference type="AlphaFoldDB" id="A0A0L7LDY2"/>
<keyword evidence="4" id="KW-1185">Reference proteome</keyword>
<dbReference type="Proteomes" id="UP000037510">
    <property type="component" value="Unassembled WGS sequence"/>
</dbReference>